<evidence type="ECO:0000256" key="1">
    <source>
        <dbReference type="SAM" id="Phobius"/>
    </source>
</evidence>
<gene>
    <name evidence="2" type="ORF">D1614_18210</name>
</gene>
<dbReference type="RefSeq" id="WP_119439412.1">
    <property type="nucleotide sequence ID" value="NZ_QWGR01000013.1"/>
</dbReference>
<name>A0A399SV52_9BACT</name>
<evidence type="ECO:0000313" key="2">
    <source>
        <dbReference type="EMBL" id="RIJ46604.1"/>
    </source>
</evidence>
<keyword evidence="1" id="KW-0472">Membrane</keyword>
<sequence length="176" mass="20216">MKTEEVKILLQRYFDGESTDADERMLEAYFQSGEVAAEVAEYAEFFGGIYELANLADDPTIEEDVMDYILENEHREKTRYRSMWKVVTGIAASVIIVLGGFLLYQEQQKSFKDTFQDPDEAYAYATKTLEFVSGKYSKGLAQLSNFDMLHKASDPIKKGTEPVVEFYDELNKIEKH</sequence>
<protein>
    <submittedName>
        <fullName evidence="2">Uncharacterized protein</fullName>
    </submittedName>
</protein>
<comment type="caution">
    <text evidence="2">The sequence shown here is derived from an EMBL/GenBank/DDBJ whole genome shotgun (WGS) entry which is preliminary data.</text>
</comment>
<dbReference type="OrthoDB" id="1040322at2"/>
<keyword evidence="1" id="KW-0812">Transmembrane</keyword>
<feature type="transmembrane region" description="Helical" evidence="1">
    <location>
        <begin position="83"/>
        <end position="104"/>
    </location>
</feature>
<evidence type="ECO:0000313" key="3">
    <source>
        <dbReference type="Proteomes" id="UP000265926"/>
    </source>
</evidence>
<reference evidence="2 3" key="1">
    <citation type="submission" date="2018-08" db="EMBL/GenBank/DDBJ databases">
        <title>Pallidiluteibacterium maritimus gen. nov., sp. nov., isolated from coastal sediment.</title>
        <authorList>
            <person name="Zhou L.Y."/>
        </authorList>
    </citation>
    <scope>NUCLEOTIDE SEQUENCE [LARGE SCALE GENOMIC DNA]</scope>
    <source>
        <strain evidence="2 3">XSD2</strain>
    </source>
</reference>
<keyword evidence="1" id="KW-1133">Transmembrane helix</keyword>
<proteinExistence type="predicted"/>
<accession>A0A399SV52</accession>
<dbReference type="Proteomes" id="UP000265926">
    <property type="component" value="Unassembled WGS sequence"/>
</dbReference>
<dbReference type="AlphaFoldDB" id="A0A399SV52"/>
<organism evidence="2 3">
    <name type="scientific">Maribellus luteus</name>
    <dbReference type="NCBI Taxonomy" id="2305463"/>
    <lineage>
        <taxon>Bacteria</taxon>
        <taxon>Pseudomonadati</taxon>
        <taxon>Bacteroidota</taxon>
        <taxon>Bacteroidia</taxon>
        <taxon>Marinilabiliales</taxon>
        <taxon>Prolixibacteraceae</taxon>
        <taxon>Maribellus</taxon>
    </lineage>
</organism>
<dbReference type="EMBL" id="QWGR01000013">
    <property type="protein sequence ID" value="RIJ46604.1"/>
    <property type="molecule type" value="Genomic_DNA"/>
</dbReference>
<keyword evidence="3" id="KW-1185">Reference proteome</keyword>